<proteinExistence type="predicted"/>
<organism evidence="3 5">
    <name type="scientific">Mycoplasmopsis cynos</name>
    <dbReference type="NCBI Taxonomy" id="171284"/>
    <lineage>
        <taxon>Bacteria</taxon>
        <taxon>Bacillati</taxon>
        <taxon>Mycoplasmatota</taxon>
        <taxon>Mycoplasmoidales</taxon>
        <taxon>Metamycoplasmataceae</taxon>
        <taxon>Mycoplasmopsis</taxon>
    </lineage>
</organism>
<dbReference type="InterPro" id="IPR027417">
    <property type="entry name" value="P-loop_NTPase"/>
</dbReference>
<dbReference type="AlphaFoldDB" id="A0A449AIH8"/>
<keyword evidence="3" id="KW-0418">Kinase</keyword>
<evidence type="ECO:0000313" key="4">
    <source>
        <dbReference type="EMBL" id="WQQ19695.1"/>
    </source>
</evidence>
<dbReference type="EMBL" id="CP141046">
    <property type="protein sequence ID" value="WQQ19695.1"/>
    <property type="molecule type" value="Genomic_DNA"/>
</dbReference>
<accession>A0A449AIH8</accession>
<reference evidence="4 6" key="2">
    <citation type="submission" date="2023-12" db="EMBL/GenBank/DDBJ databases">
        <title>Hybrid Genome Assemblies of Mycoplasma cynos and Mycoplasma felis isolated from Dogs and Cats with Infectious Respiratory Disease.</title>
        <authorList>
            <person name="Framst I."/>
            <person name="Cai H."/>
            <person name="Ramesh P."/>
            <person name="Maboni G."/>
        </authorList>
    </citation>
    <scope>NUCLEOTIDE SEQUENCE [LARGE SCALE GENOMIC DNA]</scope>
    <source>
        <strain evidence="4 6">30510</strain>
    </source>
</reference>
<dbReference type="Proteomes" id="UP001327314">
    <property type="component" value="Chromosome"/>
</dbReference>
<keyword evidence="2" id="KW-0067">ATP-binding</keyword>
<dbReference type="EC" id="2.7.1.24" evidence="4"/>
<dbReference type="GO" id="GO:0005524">
    <property type="term" value="F:ATP binding"/>
    <property type="evidence" value="ECO:0007669"/>
    <property type="project" value="UniProtKB-KW"/>
</dbReference>
<dbReference type="RefSeq" id="WP_015287342.1">
    <property type="nucleotide sequence ID" value="NZ_CP103987.1"/>
</dbReference>
<dbReference type="GO" id="GO:0004140">
    <property type="term" value="F:dephospho-CoA kinase activity"/>
    <property type="evidence" value="ECO:0007669"/>
    <property type="project" value="UniProtKB-EC"/>
</dbReference>
<dbReference type="Proteomes" id="UP000289506">
    <property type="component" value="Plasmid 13"/>
</dbReference>
<evidence type="ECO:0000256" key="2">
    <source>
        <dbReference type="ARBA" id="ARBA00022840"/>
    </source>
</evidence>
<keyword evidence="3" id="KW-0614">Plasmid</keyword>
<keyword evidence="1" id="KW-0547">Nucleotide-binding</keyword>
<evidence type="ECO:0000313" key="6">
    <source>
        <dbReference type="Proteomes" id="UP001327314"/>
    </source>
</evidence>
<dbReference type="GO" id="GO:0015937">
    <property type="term" value="P:coenzyme A biosynthetic process"/>
    <property type="evidence" value="ECO:0007669"/>
    <property type="project" value="InterPro"/>
</dbReference>
<dbReference type="Pfam" id="PF01121">
    <property type="entry name" value="CoaE"/>
    <property type="match status" value="1"/>
</dbReference>
<dbReference type="SUPFAM" id="SSF52540">
    <property type="entry name" value="P-loop containing nucleoside triphosphate hydrolases"/>
    <property type="match status" value="1"/>
</dbReference>
<dbReference type="GeneID" id="74932065"/>
<dbReference type="InterPro" id="IPR001977">
    <property type="entry name" value="Depp_CoAkinase"/>
</dbReference>
<evidence type="ECO:0000256" key="1">
    <source>
        <dbReference type="ARBA" id="ARBA00022741"/>
    </source>
</evidence>
<evidence type="ECO:0000313" key="3">
    <source>
        <dbReference type="EMBL" id="VEU64797.1"/>
    </source>
</evidence>
<dbReference type="Gene3D" id="3.40.50.300">
    <property type="entry name" value="P-loop containing nucleotide triphosphate hydrolases"/>
    <property type="match status" value="1"/>
</dbReference>
<dbReference type="EMBL" id="LR214986">
    <property type="protein sequence ID" value="VEU64797.1"/>
    <property type="molecule type" value="Genomic_DNA"/>
</dbReference>
<keyword evidence="4" id="KW-0808">Transferase</keyword>
<protein>
    <submittedName>
        <fullName evidence="3">Dephospho-CoA kinase</fullName>
        <ecNumber evidence="4">2.7.1.24</ecNumber>
    </submittedName>
</protein>
<evidence type="ECO:0000313" key="5">
    <source>
        <dbReference type="Proteomes" id="UP000289506"/>
    </source>
</evidence>
<sequence>MIAIVGKIASGKTRILNYLKRKGHKVLDVDRFIVKLYKSKQFALLVSKTINPKLVVNQKVDKSRIKIELTSQSKIWKIFENLVHNVIFHHLETHYYHFVEIPILFKMPLRVGKLFNEIWYLKIDENTRRNYLKLKKIDPVILPILENENNCDWERFGDFFNGIKLVNISMKKYVKIQKKLLYDCKCQINK</sequence>
<name>A0A449AIH8_9BACT</name>
<reference evidence="3 5" key="1">
    <citation type="submission" date="2019-01" db="EMBL/GenBank/DDBJ databases">
        <authorList>
            <consortium name="Pathogen Informatics"/>
        </authorList>
    </citation>
    <scope>NUCLEOTIDE SEQUENCE [LARGE SCALE GENOMIC DNA]</scope>
    <source>
        <strain evidence="3 5">NCTC10142</strain>
        <plasmid evidence="5">13</plasmid>
    </source>
</reference>
<gene>
    <name evidence="3" type="ORF">NCTC10142_00557</name>
    <name evidence="4" type="ORF">RRG46_02490</name>
</gene>
<geneLocation type="plasmid" evidence="3 5">
    <name>13</name>
</geneLocation>